<name>A0A3M6UZG8_POCDA</name>
<keyword evidence="2" id="KW-0812">Transmembrane</keyword>
<sequence>MTSRRRSRTFPSNISDDDLSNSDHSDESVKIRSLLNYEFTSGQYNNPSVRGRLSLCYDQRGEITGASGFILSVVRYGHKIPFVTLSPPKVIPNNLSAVTHSHFVSEAISYLLRAKCSLREPVQVISWLGTVFDTYQGLISVTERRFSKLKSSIYLLRKDDCKIFKVRDVASVVGQVISLTPCVGSIARIMTYALYTVTTSTLLIFVASGYLSNCPLDLSILTHQITLVVLLLKTSRFVSEGSGHHKHISSGIQEMDGLCFKQIEQLFSSSKTCSCSYLFTACIRIHHSFSSVDTAFYAIKWAHEIAGMVSLTDNQEVSRVREAAREF</sequence>
<reference evidence="3 4" key="1">
    <citation type="journal article" date="2018" name="Sci. Rep.">
        <title>Comparative analysis of the Pocillopora damicornis genome highlights role of immune system in coral evolution.</title>
        <authorList>
            <person name="Cunning R."/>
            <person name="Bay R.A."/>
            <person name="Gillette P."/>
            <person name="Baker A.C."/>
            <person name="Traylor-Knowles N."/>
        </authorList>
    </citation>
    <scope>NUCLEOTIDE SEQUENCE [LARGE SCALE GENOMIC DNA]</scope>
    <source>
        <strain evidence="3">RSMAS</strain>
        <tissue evidence="3">Whole animal</tissue>
    </source>
</reference>
<dbReference type="EMBL" id="RCHS01000406">
    <property type="protein sequence ID" value="RMX59020.1"/>
    <property type="molecule type" value="Genomic_DNA"/>
</dbReference>
<evidence type="ECO:0000256" key="1">
    <source>
        <dbReference type="SAM" id="MobiDB-lite"/>
    </source>
</evidence>
<feature type="region of interest" description="Disordered" evidence="1">
    <location>
        <begin position="1"/>
        <end position="25"/>
    </location>
</feature>
<organism evidence="3 4">
    <name type="scientific">Pocillopora damicornis</name>
    <name type="common">Cauliflower coral</name>
    <name type="synonym">Millepora damicornis</name>
    <dbReference type="NCBI Taxonomy" id="46731"/>
    <lineage>
        <taxon>Eukaryota</taxon>
        <taxon>Metazoa</taxon>
        <taxon>Cnidaria</taxon>
        <taxon>Anthozoa</taxon>
        <taxon>Hexacorallia</taxon>
        <taxon>Scleractinia</taxon>
        <taxon>Astrocoeniina</taxon>
        <taxon>Pocilloporidae</taxon>
        <taxon>Pocillopora</taxon>
    </lineage>
</organism>
<keyword evidence="2" id="KW-1133">Transmembrane helix</keyword>
<dbReference type="Proteomes" id="UP000275408">
    <property type="component" value="Unassembled WGS sequence"/>
</dbReference>
<feature type="transmembrane region" description="Helical" evidence="2">
    <location>
        <begin position="192"/>
        <end position="211"/>
    </location>
</feature>
<keyword evidence="2" id="KW-0472">Membrane</keyword>
<comment type="caution">
    <text evidence="3">The sequence shown here is derived from an EMBL/GenBank/DDBJ whole genome shotgun (WGS) entry which is preliminary data.</text>
</comment>
<protein>
    <submittedName>
        <fullName evidence="3">Uncharacterized protein</fullName>
    </submittedName>
</protein>
<accession>A0A3M6UZG8</accession>
<gene>
    <name evidence="3" type="ORF">pdam_00024544</name>
</gene>
<evidence type="ECO:0000313" key="3">
    <source>
        <dbReference type="EMBL" id="RMX59020.1"/>
    </source>
</evidence>
<proteinExistence type="predicted"/>
<keyword evidence="4" id="KW-1185">Reference proteome</keyword>
<evidence type="ECO:0000256" key="2">
    <source>
        <dbReference type="SAM" id="Phobius"/>
    </source>
</evidence>
<dbReference type="AlphaFoldDB" id="A0A3M6UZG8"/>
<evidence type="ECO:0000313" key="4">
    <source>
        <dbReference type="Proteomes" id="UP000275408"/>
    </source>
</evidence>